<feature type="region of interest" description="Disordered" evidence="4">
    <location>
        <begin position="1"/>
        <end position="292"/>
    </location>
</feature>
<dbReference type="PROSITE" id="PS00108">
    <property type="entry name" value="PROTEIN_KINASE_ST"/>
    <property type="match status" value="1"/>
</dbReference>
<reference evidence="6" key="2">
    <citation type="journal article" date="2022" name="Microbiol. Resour. Announc.">
        <title>Whole-Genome Sequence of Entomortierella parvispora E1425, a Mucoromycotan Fungus Associated with Burkholderiaceae-Related Endosymbiotic Bacteria.</title>
        <authorList>
            <person name="Herlambang A."/>
            <person name="Guo Y."/>
            <person name="Takashima Y."/>
            <person name="Narisawa K."/>
            <person name="Ohta H."/>
            <person name="Nishizawa T."/>
        </authorList>
    </citation>
    <scope>NUCLEOTIDE SEQUENCE</scope>
    <source>
        <strain evidence="6">E1425</strain>
    </source>
</reference>
<keyword evidence="1 3" id="KW-0547">Nucleotide-binding</keyword>
<dbReference type="InterPro" id="IPR008271">
    <property type="entry name" value="Ser/Thr_kinase_AS"/>
</dbReference>
<feature type="compositionally biased region" description="Low complexity" evidence="4">
    <location>
        <begin position="326"/>
        <end position="342"/>
    </location>
</feature>
<reference evidence="6" key="1">
    <citation type="submission" date="2021-11" db="EMBL/GenBank/DDBJ databases">
        <authorList>
            <person name="Herlambang A."/>
            <person name="Guo Y."/>
            <person name="Takashima Y."/>
            <person name="Nishizawa T."/>
        </authorList>
    </citation>
    <scope>NUCLEOTIDE SEQUENCE</scope>
    <source>
        <strain evidence="6">E1425</strain>
    </source>
</reference>
<dbReference type="SUPFAM" id="SSF56112">
    <property type="entry name" value="Protein kinase-like (PK-like)"/>
    <property type="match status" value="1"/>
</dbReference>
<dbReference type="PROSITE" id="PS50011">
    <property type="entry name" value="PROTEIN_KINASE_DOM"/>
    <property type="match status" value="1"/>
</dbReference>
<evidence type="ECO:0000313" key="6">
    <source>
        <dbReference type="EMBL" id="GJJ69966.1"/>
    </source>
</evidence>
<dbReference type="Pfam" id="PF00069">
    <property type="entry name" value="Pkinase"/>
    <property type="match status" value="2"/>
</dbReference>
<dbReference type="InterPro" id="IPR000719">
    <property type="entry name" value="Prot_kinase_dom"/>
</dbReference>
<dbReference type="InterPro" id="IPR017441">
    <property type="entry name" value="Protein_kinase_ATP_BS"/>
</dbReference>
<dbReference type="GO" id="GO:0005524">
    <property type="term" value="F:ATP binding"/>
    <property type="evidence" value="ECO:0007669"/>
    <property type="project" value="UniProtKB-UniRule"/>
</dbReference>
<feature type="compositionally biased region" description="Polar residues" evidence="4">
    <location>
        <begin position="239"/>
        <end position="272"/>
    </location>
</feature>
<keyword evidence="7" id="KW-1185">Reference proteome</keyword>
<name>A0A9P3H4H2_9FUNG</name>
<proteinExistence type="predicted"/>
<dbReference type="OrthoDB" id="4062651at2759"/>
<dbReference type="SMART" id="SM00220">
    <property type="entry name" value="S_TKc"/>
    <property type="match status" value="1"/>
</dbReference>
<evidence type="ECO:0000259" key="5">
    <source>
        <dbReference type="PROSITE" id="PS50011"/>
    </source>
</evidence>
<dbReference type="PANTHER" id="PTHR24346:SF76">
    <property type="entry name" value="NON-SPECIFIC SERINE_THREONINE PROTEIN KINASE"/>
    <property type="match status" value="1"/>
</dbReference>
<feature type="domain" description="Protein kinase" evidence="5">
    <location>
        <begin position="388"/>
        <end position="697"/>
    </location>
</feature>
<feature type="compositionally biased region" description="Polar residues" evidence="4">
    <location>
        <begin position="158"/>
        <end position="174"/>
    </location>
</feature>
<feature type="binding site" evidence="3">
    <location>
        <position position="420"/>
    </location>
    <ligand>
        <name>ATP</name>
        <dbReference type="ChEBI" id="CHEBI:30616"/>
    </ligand>
</feature>
<dbReference type="InterPro" id="IPR011009">
    <property type="entry name" value="Kinase-like_dom_sf"/>
</dbReference>
<dbReference type="GO" id="GO:0004674">
    <property type="term" value="F:protein serine/threonine kinase activity"/>
    <property type="evidence" value="ECO:0007669"/>
    <property type="project" value="TreeGrafter"/>
</dbReference>
<feature type="compositionally biased region" description="Low complexity" evidence="4">
    <location>
        <begin position="118"/>
        <end position="131"/>
    </location>
</feature>
<organism evidence="6 7">
    <name type="scientific">Entomortierella parvispora</name>
    <dbReference type="NCBI Taxonomy" id="205924"/>
    <lineage>
        <taxon>Eukaryota</taxon>
        <taxon>Fungi</taxon>
        <taxon>Fungi incertae sedis</taxon>
        <taxon>Mucoromycota</taxon>
        <taxon>Mortierellomycotina</taxon>
        <taxon>Mortierellomycetes</taxon>
        <taxon>Mortierellales</taxon>
        <taxon>Mortierellaceae</taxon>
        <taxon>Entomortierella</taxon>
    </lineage>
</organism>
<sequence>MTIAAQPLPPSPPPSSSSSSPSHSHHKTQTSLASEIELSGPGMGDPDDKDVYPKGPPEGHSRNGIVSPSLIKRLDALKTNPADSAADQRKQRKKEPHLERGFDTSLLGRSVDSSQFISPGSPDPGSASPSGRPHHRPKISIDTSPLSLQKRFSPAPAPSQQTSALSLQLKSSGPSADRVPVVKEGWPSAPLTRSWTPSVQSSSWQPGSAGSASQLSLALDRDRQKKGGSTKDGQKKDPSSNTATPQSSQSKPSAANVSTVSSTPRDNQTSAPVPSPPMPTDNTRRYSIAASPSFTWRDREGYSTTPGVPINRNHRAQSISSLNYPGSRSSQHTQGSSGGSQKSQILMVTSSSYSSLPYSPAVAFLSNFVDVTAPTVQPDEEGAQVGGFIMGKVIGHGGFSVVREAFRMDPDTQPSKLAVKIVKTQTGAANNERVQRMLNKEIAIWSRIAHPNALSLVQVEKLEACTFIFCELCSGGRLLDYITNQRSTIPTAGDVATKGLDEGEARVIFNQVAEALRYLHEVLKIVHRDIKLENILLHDDGSWKICDFGLAEYQDAEVAAQFGDTLYSPTTPACGGGGLVAASCGGGGPLEEDSPLEEDTVGGSLAYCSPEQLRSSKPLRCPSSDVWSLGVVLYALLTGRLPFQDEYEPRLQFQILNGRYEEPPQCSPEAKELLQNMFRSKPEERWRIGRVKDSAWCMGTTCNPEETPPSSTWGPRFF</sequence>
<dbReference type="PROSITE" id="PS00107">
    <property type="entry name" value="PROTEIN_KINASE_ATP"/>
    <property type="match status" value="1"/>
</dbReference>
<dbReference type="GO" id="GO:0005737">
    <property type="term" value="C:cytoplasm"/>
    <property type="evidence" value="ECO:0007669"/>
    <property type="project" value="TreeGrafter"/>
</dbReference>
<evidence type="ECO:0000256" key="2">
    <source>
        <dbReference type="ARBA" id="ARBA00022840"/>
    </source>
</evidence>
<evidence type="ECO:0000256" key="1">
    <source>
        <dbReference type="ARBA" id="ARBA00022741"/>
    </source>
</evidence>
<dbReference type="Gene3D" id="1.10.510.10">
    <property type="entry name" value="Transferase(Phosphotransferase) domain 1"/>
    <property type="match status" value="1"/>
</dbReference>
<gene>
    <name evidence="6" type="ORF">EMPS_02315</name>
</gene>
<protein>
    <recommendedName>
        <fullName evidence="5">Protein kinase domain-containing protein</fullName>
    </recommendedName>
</protein>
<evidence type="ECO:0000256" key="4">
    <source>
        <dbReference type="SAM" id="MobiDB-lite"/>
    </source>
</evidence>
<accession>A0A9P3H4H2</accession>
<feature type="compositionally biased region" description="Polar residues" evidence="4">
    <location>
        <begin position="191"/>
        <end position="206"/>
    </location>
</feature>
<feature type="compositionally biased region" description="Basic and acidic residues" evidence="4">
    <location>
        <begin position="49"/>
        <end position="61"/>
    </location>
</feature>
<keyword evidence="2 3" id="KW-0067">ATP-binding</keyword>
<dbReference type="EMBL" id="BQFW01000003">
    <property type="protein sequence ID" value="GJJ69966.1"/>
    <property type="molecule type" value="Genomic_DNA"/>
</dbReference>
<dbReference type="AlphaFoldDB" id="A0A9P3H4H2"/>
<dbReference type="GO" id="GO:0035556">
    <property type="term" value="P:intracellular signal transduction"/>
    <property type="evidence" value="ECO:0007669"/>
    <property type="project" value="TreeGrafter"/>
</dbReference>
<comment type="caution">
    <text evidence="6">The sequence shown here is derived from an EMBL/GenBank/DDBJ whole genome shotgun (WGS) entry which is preliminary data.</text>
</comment>
<evidence type="ECO:0000313" key="7">
    <source>
        <dbReference type="Proteomes" id="UP000827284"/>
    </source>
</evidence>
<feature type="compositionally biased region" description="Low complexity" evidence="4">
    <location>
        <begin position="207"/>
        <end position="218"/>
    </location>
</feature>
<dbReference type="Proteomes" id="UP000827284">
    <property type="component" value="Unassembled WGS sequence"/>
</dbReference>
<feature type="region of interest" description="Disordered" evidence="4">
    <location>
        <begin position="320"/>
        <end position="342"/>
    </location>
</feature>
<evidence type="ECO:0000256" key="3">
    <source>
        <dbReference type="PROSITE-ProRule" id="PRU10141"/>
    </source>
</evidence>
<dbReference type="GO" id="GO:0000226">
    <property type="term" value="P:microtubule cytoskeleton organization"/>
    <property type="evidence" value="ECO:0007669"/>
    <property type="project" value="TreeGrafter"/>
</dbReference>
<dbReference type="PANTHER" id="PTHR24346">
    <property type="entry name" value="MAP/MICROTUBULE AFFINITY-REGULATING KINASE"/>
    <property type="match status" value="1"/>
</dbReference>